<accession>A0ACC2FSB2</accession>
<name>A0ACC2FSB2_DALPE</name>
<proteinExistence type="predicted"/>
<sequence length="135" mass="15304">MHADHRIPHKHTAFFVLCDLVPPFTVKWAGAAGDTDELRGHKAAPRLETARIKPGRGFRLANDKREKLSRGMTVNDSGLRFCRGKVHRLSSECLLWLSPQLINSSFFLLSSHVQKHLQQKTNMTVLFMALKPSVF</sequence>
<reference evidence="1" key="1">
    <citation type="submission" date="2021-05" db="EMBL/GenBank/DDBJ databases">
        <authorList>
            <person name="Pan Q."/>
            <person name="Jouanno E."/>
            <person name="Zahm M."/>
            <person name="Klopp C."/>
            <person name="Cabau C."/>
            <person name="Louis A."/>
            <person name="Berthelot C."/>
            <person name="Parey E."/>
            <person name="Roest Crollius H."/>
            <person name="Montfort J."/>
            <person name="Robinson-Rechavi M."/>
            <person name="Bouchez O."/>
            <person name="Lampietro C."/>
            <person name="Lopez Roques C."/>
            <person name="Donnadieu C."/>
            <person name="Postlethwait J."/>
            <person name="Bobe J."/>
            <person name="Dillon D."/>
            <person name="Chandos A."/>
            <person name="von Hippel F."/>
            <person name="Guiguen Y."/>
        </authorList>
    </citation>
    <scope>NUCLEOTIDE SEQUENCE</scope>
    <source>
        <strain evidence="1">YG-Jan2019</strain>
    </source>
</reference>
<dbReference type="Proteomes" id="UP001157502">
    <property type="component" value="Chromosome 23"/>
</dbReference>
<evidence type="ECO:0000313" key="1">
    <source>
        <dbReference type="EMBL" id="KAJ7994241.1"/>
    </source>
</evidence>
<comment type="caution">
    <text evidence="1">The sequence shown here is derived from an EMBL/GenBank/DDBJ whole genome shotgun (WGS) entry which is preliminary data.</text>
</comment>
<protein>
    <submittedName>
        <fullName evidence="1">Uncharacterized protein</fullName>
    </submittedName>
</protein>
<evidence type="ECO:0000313" key="2">
    <source>
        <dbReference type="Proteomes" id="UP001157502"/>
    </source>
</evidence>
<dbReference type="EMBL" id="CM055750">
    <property type="protein sequence ID" value="KAJ7994241.1"/>
    <property type="molecule type" value="Genomic_DNA"/>
</dbReference>
<keyword evidence="2" id="KW-1185">Reference proteome</keyword>
<organism evidence="1 2">
    <name type="scientific">Dallia pectoralis</name>
    <name type="common">Alaska blackfish</name>
    <dbReference type="NCBI Taxonomy" id="75939"/>
    <lineage>
        <taxon>Eukaryota</taxon>
        <taxon>Metazoa</taxon>
        <taxon>Chordata</taxon>
        <taxon>Craniata</taxon>
        <taxon>Vertebrata</taxon>
        <taxon>Euteleostomi</taxon>
        <taxon>Actinopterygii</taxon>
        <taxon>Neopterygii</taxon>
        <taxon>Teleostei</taxon>
        <taxon>Protacanthopterygii</taxon>
        <taxon>Esociformes</taxon>
        <taxon>Umbridae</taxon>
        <taxon>Dallia</taxon>
    </lineage>
</organism>
<gene>
    <name evidence="1" type="ORF">DPEC_G00263850</name>
</gene>